<keyword evidence="4" id="KW-1185">Reference proteome</keyword>
<feature type="transmembrane region" description="Helical" evidence="2">
    <location>
        <begin position="81"/>
        <end position="106"/>
    </location>
</feature>
<feature type="region of interest" description="Disordered" evidence="1">
    <location>
        <begin position="1"/>
        <end position="71"/>
    </location>
</feature>
<evidence type="ECO:0000256" key="1">
    <source>
        <dbReference type="SAM" id="MobiDB-lite"/>
    </source>
</evidence>
<sequence length="298" mass="31117">MTGAAHEPGDQGPALDTDSVMWQPNSPTDGRSIPDSDLSSPVSASPPGHPVGIQHAGSGHRAPQQPLPPVYSTQQVGRSKAVLIVAGVVGLGVIFLVIGVVIGFAVRSLDSVSASAIAPPGPPTYSMRAVTNACDLVDLTPLTKWASAPYLDPKHEETPSSGSFGTLSCDVHYGNSTGDTFPMNTATVRVRADVVDGSASRTYDHCKRSAADLADDGSVVTSGEFTGIGTQGYWQFEDDNFGGIVDAGYVMCVWDGGVAVRVEIDLSREKEAPVVGRDELDSVARSQARKVLAGLRQN</sequence>
<evidence type="ECO:0000313" key="3">
    <source>
        <dbReference type="EMBL" id="MEB3511900.1"/>
    </source>
</evidence>
<dbReference type="RefSeq" id="WP_195081333.1">
    <property type="nucleotide sequence ID" value="NZ_JAYKYQ010000007.1"/>
</dbReference>
<accession>A0ABU6AWS6</accession>
<evidence type="ECO:0000256" key="2">
    <source>
        <dbReference type="SAM" id="Phobius"/>
    </source>
</evidence>
<comment type="caution">
    <text evidence="3">The sequence shown here is derived from an EMBL/GenBank/DDBJ whole genome shotgun (WGS) entry which is preliminary data.</text>
</comment>
<keyword evidence="2" id="KW-0812">Transmembrane</keyword>
<dbReference type="EMBL" id="JAYKYQ010000007">
    <property type="protein sequence ID" value="MEB3511900.1"/>
    <property type="molecule type" value="Genomic_DNA"/>
</dbReference>
<proteinExistence type="predicted"/>
<protein>
    <recommendedName>
        <fullName evidence="5">DUF3558 domain-containing protein</fullName>
    </recommendedName>
</protein>
<reference evidence="3 4" key="1">
    <citation type="submission" date="2023-12" db="EMBL/GenBank/DDBJ databases">
        <title>novel species in genus Nocarida.</title>
        <authorList>
            <person name="Li Z."/>
        </authorList>
    </citation>
    <scope>NUCLEOTIDE SEQUENCE [LARGE SCALE GENOMIC DNA]</scope>
    <source>
        <strain evidence="3 4">CDC186</strain>
    </source>
</reference>
<evidence type="ECO:0008006" key="5">
    <source>
        <dbReference type="Google" id="ProtNLM"/>
    </source>
</evidence>
<keyword evidence="2" id="KW-0472">Membrane</keyword>
<name>A0ABU6AWS6_9NOCA</name>
<evidence type="ECO:0000313" key="4">
    <source>
        <dbReference type="Proteomes" id="UP001348098"/>
    </source>
</evidence>
<keyword evidence="2" id="KW-1133">Transmembrane helix</keyword>
<gene>
    <name evidence="3" type="ORF">U3653_17870</name>
</gene>
<organism evidence="3 4">
    <name type="scientific">Nocardia implantans</name>
    <dbReference type="NCBI Taxonomy" id="3108168"/>
    <lineage>
        <taxon>Bacteria</taxon>
        <taxon>Bacillati</taxon>
        <taxon>Actinomycetota</taxon>
        <taxon>Actinomycetes</taxon>
        <taxon>Mycobacteriales</taxon>
        <taxon>Nocardiaceae</taxon>
        <taxon>Nocardia</taxon>
    </lineage>
</organism>
<dbReference type="Proteomes" id="UP001348098">
    <property type="component" value="Unassembled WGS sequence"/>
</dbReference>
<feature type="compositionally biased region" description="Polar residues" evidence="1">
    <location>
        <begin position="20"/>
        <end position="29"/>
    </location>
</feature>